<dbReference type="Pfam" id="PF25949">
    <property type="entry name" value="DUF7987"/>
    <property type="match status" value="1"/>
</dbReference>
<feature type="transmembrane region" description="Helical" evidence="1">
    <location>
        <begin position="7"/>
        <end position="27"/>
    </location>
</feature>
<keyword evidence="1" id="KW-0812">Transmembrane</keyword>
<dbReference type="Proteomes" id="UP000546257">
    <property type="component" value="Unassembled WGS sequence"/>
</dbReference>
<keyword evidence="1" id="KW-0472">Membrane</keyword>
<gene>
    <name evidence="2" type="ORF">H5V44_12585</name>
</gene>
<proteinExistence type="predicted"/>
<keyword evidence="1" id="KW-1133">Transmembrane helix</keyword>
<protein>
    <submittedName>
        <fullName evidence="2">Uncharacterized protein</fullName>
    </submittedName>
</protein>
<feature type="transmembrane region" description="Helical" evidence="1">
    <location>
        <begin position="33"/>
        <end position="53"/>
    </location>
</feature>
<sequence length="59" mass="6290">MVSRENAVVLASGTLALLLGYGGLWLTDLGTEVLIGTILFVGVVTPQLVNGYIDRKQED</sequence>
<accession>A0A7J9SJI9</accession>
<dbReference type="InterPro" id="IPR058293">
    <property type="entry name" value="DUF7987"/>
</dbReference>
<dbReference type="EMBL" id="JACKXD010000004">
    <property type="protein sequence ID" value="MBB6647110.1"/>
    <property type="molecule type" value="Genomic_DNA"/>
</dbReference>
<organism evidence="2 3">
    <name type="scientific">Halobellus ruber</name>
    <dbReference type="NCBI Taxonomy" id="2761102"/>
    <lineage>
        <taxon>Archaea</taxon>
        <taxon>Methanobacteriati</taxon>
        <taxon>Methanobacteriota</taxon>
        <taxon>Stenosarchaea group</taxon>
        <taxon>Halobacteria</taxon>
        <taxon>Halobacteriales</taxon>
        <taxon>Haloferacaceae</taxon>
        <taxon>Halobellus</taxon>
    </lineage>
</organism>
<keyword evidence="3" id="KW-1185">Reference proteome</keyword>
<reference evidence="2 3" key="1">
    <citation type="submission" date="2020-08" db="EMBL/GenBank/DDBJ databases">
        <authorList>
            <person name="Seo M.-J."/>
        </authorList>
    </citation>
    <scope>NUCLEOTIDE SEQUENCE [LARGE SCALE GENOMIC DNA]</scope>
    <source>
        <strain evidence="2 3">MBLA0160</strain>
    </source>
</reference>
<dbReference type="RefSeq" id="WP_185193481.1">
    <property type="nucleotide sequence ID" value="NZ_JACKXD010000004.1"/>
</dbReference>
<evidence type="ECO:0000313" key="2">
    <source>
        <dbReference type="EMBL" id="MBB6647110.1"/>
    </source>
</evidence>
<dbReference type="AlphaFoldDB" id="A0A7J9SJI9"/>
<comment type="caution">
    <text evidence="2">The sequence shown here is derived from an EMBL/GenBank/DDBJ whole genome shotgun (WGS) entry which is preliminary data.</text>
</comment>
<evidence type="ECO:0000256" key="1">
    <source>
        <dbReference type="SAM" id="Phobius"/>
    </source>
</evidence>
<name>A0A7J9SJI9_9EURY</name>
<evidence type="ECO:0000313" key="3">
    <source>
        <dbReference type="Proteomes" id="UP000546257"/>
    </source>
</evidence>